<evidence type="ECO:0000313" key="3">
    <source>
        <dbReference type="EMBL" id="EHJ09600.1"/>
    </source>
</evidence>
<sequence>MKLRPKITLIDHFEKLTDPRVERTKDHKLIDIIVIALCAMICGADNFVAMETYGNSKYEWLKQFLELKNGIPSHDTFARVFARIDPNEFEQCFRDWVSSITELMPGEVINIDGKTVKHSVNKAEGKKAIHLVNAWASEQRLVLAQQKVHERTNEITAIPHLIKVLELNGCLVTIDAMGTQTDIAQLLHSKGADYCLALKGNQRGLFQEVQKVFNNAQKNEWIGIEHSFYRTIEKGHGRIETRRYWTFSASIMTRNTDKWAGLQSIGIVESVRRIGDKTTNSTRYYLNSFASDAEKLAMAVRRHWSIENNLHWVLDVAFNEDDCPVHKDNAPENLARLRQVSLNLLSQEKTAKIGVKNKRLKAAWDNKYLAKVLGI</sequence>
<protein>
    <submittedName>
        <fullName evidence="3">Transposase, ISAs1 family</fullName>
    </submittedName>
</protein>
<dbReference type="AlphaFoldDB" id="G5JDY7"/>
<accession>G5JDY7</accession>
<dbReference type="GO" id="GO:0003677">
    <property type="term" value="F:DNA binding"/>
    <property type="evidence" value="ECO:0007669"/>
    <property type="project" value="InterPro"/>
</dbReference>
<gene>
    <name evidence="3" type="ORF">CWATWH0003_5626</name>
</gene>
<dbReference type="PATRIC" id="fig|423471.3.peg.5259"/>
<evidence type="ECO:0000259" key="2">
    <source>
        <dbReference type="Pfam" id="PF13808"/>
    </source>
</evidence>
<dbReference type="PANTHER" id="PTHR30298:SF0">
    <property type="entry name" value="PROTEIN YBFL-RELATED"/>
    <property type="match status" value="1"/>
</dbReference>
<dbReference type="GO" id="GO:0004803">
    <property type="term" value="F:transposase activity"/>
    <property type="evidence" value="ECO:0007669"/>
    <property type="project" value="InterPro"/>
</dbReference>
<name>G5JDY7_CROWT</name>
<reference evidence="3 4" key="1">
    <citation type="journal article" date="2011" name="Front. Microbiol.">
        <title>Two Strains of Crocosphaera watsonii with Highly Conserved Genomes are Distinguished by Strain-Specific Features.</title>
        <authorList>
            <person name="Bench S.R."/>
            <person name="Ilikchyan I.N."/>
            <person name="Tripp H.J."/>
            <person name="Zehr J.P."/>
        </authorList>
    </citation>
    <scope>NUCLEOTIDE SEQUENCE [LARGE SCALE GENOMIC DNA]</scope>
    <source>
        <strain evidence="3 4">WH 0003</strain>
    </source>
</reference>
<organism evidence="3 4">
    <name type="scientific">Crocosphaera watsonii WH 0003</name>
    <dbReference type="NCBI Taxonomy" id="423471"/>
    <lineage>
        <taxon>Bacteria</taxon>
        <taxon>Bacillati</taxon>
        <taxon>Cyanobacteriota</taxon>
        <taxon>Cyanophyceae</taxon>
        <taxon>Oscillatoriophycideae</taxon>
        <taxon>Chroococcales</taxon>
        <taxon>Aphanothecaceae</taxon>
        <taxon>Crocosphaera</taxon>
    </lineage>
</organism>
<dbReference type="NCBIfam" id="NF033564">
    <property type="entry name" value="transpos_ISAs1"/>
    <property type="match status" value="1"/>
</dbReference>
<dbReference type="InterPro" id="IPR051698">
    <property type="entry name" value="Transposase_11-like"/>
</dbReference>
<dbReference type="Pfam" id="PF13808">
    <property type="entry name" value="DDE_Tnp_1_assoc"/>
    <property type="match status" value="1"/>
</dbReference>
<dbReference type="InterPro" id="IPR002559">
    <property type="entry name" value="Transposase_11"/>
</dbReference>
<dbReference type="RefSeq" id="WP_007313357.1">
    <property type="nucleotide sequence ID" value="NZ_AESD01000889.1"/>
</dbReference>
<evidence type="ECO:0000313" key="4">
    <source>
        <dbReference type="Proteomes" id="UP000003477"/>
    </source>
</evidence>
<comment type="caution">
    <text evidence="3">The sequence shown here is derived from an EMBL/GenBank/DDBJ whole genome shotgun (WGS) entry which is preliminary data.</text>
</comment>
<dbReference type="GeneID" id="88768910"/>
<dbReference type="InterPro" id="IPR032806">
    <property type="entry name" value="YbfD_N"/>
</dbReference>
<feature type="domain" description="Transposase IS4-like" evidence="1">
    <location>
        <begin position="107"/>
        <end position="344"/>
    </location>
</feature>
<dbReference type="Proteomes" id="UP000003477">
    <property type="component" value="Unassembled WGS sequence"/>
</dbReference>
<dbReference type="GO" id="GO:0006313">
    <property type="term" value="P:DNA transposition"/>
    <property type="evidence" value="ECO:0007669"/>
    <property type="project" value="InterPro"/>
</dbReference>
<evidence type="ECO:0000259" key="1">
    <source>
        <dbReference type="Pfam" id="PF01609"/>
    </source>
</evidence>
<dbReference type="PANTHER" id="PTHR30298">
    <property type="entry name" value="H REPEAT-ASSOCIATED PREDICTED TRANSPOSASE"/>
    <property type="match status" value="1"/>
</dbReference>
<feature type="domain" description="H repeat-associated protein N-terminal" evidence="2">
    <location>
        <begin position="10"/>
        <end position="97"/>
    </location>
</feature>
<dbReference type="Pfam" id="PF01609">
    <property type="entry name" value="DDE_Tnp_1"/>
    <property type="match status" value="1"/>
</dbReference>
<proteinExistence type="predicted"/>
<dbReference type="InterPro" id="IPR047647">
    <property type="entry name" value="ISAs1_transpos"/>
</dbReference>
<dbReference type="EMBL" id="AESD01000889">
    <property type="protein sequence ID" value="EHJ09600.1"/>
    <property type="molecule type" value="Genomic_DNA"/>
</dbReference>